<dbReference type="AlphaFoldDB" id="A0A098S7J6"/>
<dbReference type="EMBL" id="JPOS01000034">
    <property type="protein sequence ID" value="KGE87623.1"/>
    <property type="molecule type" value="Genomic_DNA"/>
</dbReference>
<gene>
    <name evidence="1" type="ORF">IX84_13830</name>
</gene>
<evidence type="ECO:0000313" key="2">
    <source>
        <dbReference type="Proteomes" id="UP000029736"/>
    </source>
</evidence>
<reference evidence="1 2" key="1">
    <citation type="journal article" date="2014" name="Int. J. Syst. Evol. Microbiol.">
        <title>Phaeodactylibacter xiamenensis gen. nov., sp. nov., a member of the family Saprospiraceae isolated from the marine alga Phaeodactylum tricornutum.</title>
        <authorList>
            <person name="Chen Z.Jr."/>
            <person name="Lei X."/>
            <person name="Lai Q."/>
            <person name="Li Y."/>
            <person name="Zhang B."/>
            <person name="Zhang J."/>
            <person name="Zhang H."/>
            <person name="Yang L."/>
            <person name="Zheng W."/>
            <person name="Tian Y."/>
            <person name="Yu Z."/>
            <person name="Xu H.Jr."/>
            <person name="Zheng T."/>
        </authorList>
    </citation>
    <scope>NUCLEOTIDE SEQUENCE [LARGE SCALE GENOMIC DNA]</scope>
    <source>
        <strain evidence="1 2">KD52</strain>
    </source>
</reference>
<comment type="caution">
    <text evidence="1">The sequence shown here is derived from an EMBL/GenBank/DDBJ whole genome shotgun (WGS) entry which is preliminary data.</text>
</comment>
<protein>
    <submittedName>
        <fullName evidence="1">Uncharacterized protein</fullName>
    </submittedName>
</protein>
<name>A0A098S7J6_9BACT</name>
<dbReference type="Proteomes" id="UP000029736">
    <property type="component" value="Unassembled WGS sequence"/>
</dbReference>
<organism evidence="1 2">
    <name type="scientific">Phaeodactylibacter xiamenensis</name>
    <dbReference type="NCBI Taxonomy" id="1524460"/>
    <lineage>
        <taxon>Bacteria</taxon>
        <taxon>Pseudomonadati</taxon>
        <taxon>Bacteroidota</taxon>
        <taxon>Saprospiria</taxon>
        <taxon>Saprospirales</taxon>
        <taxon>Haliscomenobacteraceae</taxon>
        <taxon>Phaeodactylibacter</taxon>
    </lineage>
</organism>
<dbReference type="STRING" id="1524460.IX84_13830"/>
<keyword evidence="2" id="KW-1185">Reference proteome</keyword>
<evidence type="ECO:0000313" key="1">
    <source>
        <dbReference type="EMBL" id="KGE87623.1"/>
    </source>
</evidence>
<accession>A0A098S7J6</accession>
<sequence>MTEDELIVQFASEIKGEIELLKKNISQLNGQVKTNPRIQSTVKRYAARGLAGDSIFVGYYNSYVSNACNWWFLYKDHSSNKNEASLQEALLKIETFIDDYSHRARRNQLAELKELRDRLIAFPELIKKSTKLDQISKRNYLRKIAHLESRLSGVDGVALGNGDIRTIGKVRSMLELLIHDFEKGKNF</sequence>
<proteinExistence type="predicted"/>
<dbReference type="RefSeq" id="WP_044221364.1">
    <property type="nucleotide sequence ID" value="NZ_JBKAGJ010000020.1"/>
</dbReference>